<dbReference type="GO" id="GO:0005634">
    <property type="term" value="C:nucleus"/>
    <property type="evidence" value="ECO:0007669"/>
    <property type="project" value="UniProtKB-SubCell"/>
</dbReference>
<dbReference type="WBParaSite" id="SSLN_0001861601-mRNA-1">
    <property type="protein sequence ID" value="SSLN_0001861601-mRNA-1"/>
    <property type="gene ID" value="SSLN_0001861601"/>
</dbReference>
<comment type="subcellular location">
    <subcellularLocation>
        <location evidence="1">Nucleus</location>
    </subcellularLocation>
</comment>
<dbReference type="GO" id="GO:0006383">
    <property type="term" value="P:transcription by RNA polymerase III"/>
    <property type="evidence" value="ECO:0007669"/>
    <property type="project" value="TreeGrafter"/>
</dbReference>
<dbReference type="Proteomes" id="UP000275846">
    <property type="component" value="Unassembled WGS sequence"/>
</dbReference>
<reference evidence="4 5" key="2">
    <citation type="submission" date="2018-11" db="EMBL/GenBank/DDBJ databases">
        <authorList>
            <consortium name="Pathogen Informatics"/>
        </authorList>
    </citation>
    <scope>NUCLEOTIDE SEQUENCE [LARGE SCALE GENOMIC DNA]</scope>
    <source>
        <strain evidence="4 5">NST_G2</strain>
    </source>
</reference>
<organism evidence="6">
    <name type="scientific">Schistocephalus solidus</name>
    <name type="common">Tapeworm</name>
    <dbReference type="NCBI Taxonomy" id="70667"/>
    <lineage>
        <taxon>Eukaryota</taxon>
        <taxon>Metazoa</taxon>
        <taxon>Spiralia</taxon>
        <taxon>Lophotrochozoa</taxon>
        <taxon>Platyhelminthes</taxon>
        <taxon>Cestoda</taxon>
        <taxon>Eucestoda</taxon>
        <taxon>Diphyllobothriidea</taxon>
        <taxon>Diphyllobothriidae</taxon>
        <taxon>Schistocephalus</taxon>
    </lineage>
</organism>
<dbReference type="InterPro" id="IPR052416">
    <property type="entry name" value="GTF3C_component"/>
</dbReference>
<evidence type="ECO:0000313" key="5">
    <source>
        <dbReference type="Proteomes" id="UP000275846"/>
    </source>
</evidence>
<protein>
    <submittedName>
        <fullName evidence="6">Mediator of RNA polymerase II transcription subunit 13</fullName>
    </submittedName>
</protein>
<dbReference type="OrthoDB" id="4703at2759"/>
<reference evidence="6" key="1">
    <citation type="submission" date="2016-06" db="UniProtKB">
        <authorList>
            <consortium name="WormBaseParasite"/>
        </authorList>
    </citation>
    <scope>IDENTIFICATION</scope>
</reference>
<dbReference type="GO" id="GO:0000127">
    <property type="term" value="C:transcription factor TFIIIC complex"/>
    <property type="evidence" value="ECO:0007669"/>
    <property type="project" value="TreeGrafter"/>
</dbReference>
<keyword evidence="3" id="KW-0539">Nucleus</keyword>
<evidence type="ECO:0000313" key="6">
    <source>
        <dbReference type="WBParaSite" id="SSLN_0001861601-mRNA-1"/>
    </source>
</evidence>
<name>A0A183TN90_SCHSO</name>
<gene>
    <name evidence="4" type="ORF">SSLN_LOCUS17938</name>
</gene>
<sequence length="301" mass="34457">MDHDIVRNLMFAGGYVKCLSWSPCYISDADVQEDQPSFLAVSTFRSAADRPKYSDLMQSGPGVIQIWRCSGLSLCKRYALGSLWIETHFKRGSRRAILYAQPHYQSVDWNSTPELRPYLFLAHDWGTLMDMQWLPLPVKMAGRQDRRCRLPPDLTYSRHPDEVAKAVASMLGHLIIACTDGLVRILPIPQTAALDALALKYANHVDRDRKFEPSSSRSFLPLFTFKPDSVLLLAPATRKFSHDLTGTVFSRSLQLEYCGLVVNSIYVYRSFLTLLEAQCLSRHWRKLTVRWCFNCKSRLCQ</sequence>
<evidence type="ECO:0000313" key="4">
    <source>
        <dbReference type="EMBL" id="VDM04324.1"/>
    </source>
</evidence>
<dbReference type="PANTHER" id="PTHR15052">
    <property type="entry name" value="RNA POLYMERASE III TRANSCRIPTION INITIATION FACTOR COMPLEX SUBUNIT"/>
    <property type="match status" value="1"/>
</dbReference>
<keyword evidence="2" id="KW-0804">Transcription</keyword>
<dbReference type="EMBL" id="UYSU01043374">
    <property type="protein sequence ID" value="VDM04324.1"/>
    <property type="molecule type" value="Genomic_DNA"/>
</dbReference>
<evidence type="ECO:0000256" key="3">
    <source>
        <dbReference type="ARBA" id="ARBA00023242"/>
    </source>
</evidence>
<evidence type="ECO:0000256" key="1">
    <source>
        <dbReference type="ARBA" id="ARBA00004123"/>
    </source>
</evidence>
<accession>A0A183TN90</accession>
<dbReference type="PANTHER" id="PTHR15052:SF2">
    <property type="entry name" value="GENERAL TRANSCRIPTION FACTOR 3C POLYPEPTIDE 2"/>
    <property type="match status" value="1"/>
</dbReference>
<dbReference type="AlphaFoldDB" id="A0A183TN90"/>
<evidence type="ECO:0000256" key="2">
    <source>
        <dbReference type="ARBA" id="ARBA00023163"/>
    </source>
</evidence>
<keyword evidence="5" id="KW-1185">Reference proteome</keyword>
<proteinExistence type="predicted"/>